<feature type="signal peptide" evidence="1">
    <location>
        <begin position="1"/>
        <end position="22"/>
    </location>
</feature>
<reference evidence="3" key="2">
    <citation type="submission" date="2015-01" db="EMBL/GenBank/DDBJ databases">
        <title>Complete genome sequence of Methylobacterium aquaticum strain 22A.</title>
        <authorList>
            <person name="Tani A."/>
            <person name="Ogura Y."/>
            <person name="Hayashi T."/>
        </authorList>
    </citation>
    <scope>NUCLEOTIDE SEQUENCE [LARGE SCALE GENOMIC DNA]</scope>
    <source>
        <strain evidence="3">MA-22A</strain>
    </source>
</reference>
<dbReference type="KEGG" id="maqu:Maq22A_c14270"/>
<dbReference type="AlphaFoldDB" id="A0A0C6FG79"/>
<feature type="chain" id="PRO_5002189247" evidence="1">
    <location>
        <begin position="23"/>
        <end position="118"/>
    </location>
</feature>
<dbReference type="STRING" id="270351.Maq22A_c14270"/>
<dbReference type="EMBL" id="AP014704">
    <property type="protein sequence ID" value="BAQ46042.1"/>
    <property type="molecule type" value="Genomic_DNA"/>
</dbReference>
<keyword evidence="1" id="KW-0732">Signal</keyword>
<accession>A0A0C6FG79</accession>
<dbReference type="RefSeq" id="WP_060847249.1">
    <property type="nucleotide sequence ID" value="NZ_AP014704.1"/>
</dbReference>
<proteinExistence type="predicted"/>
<dbReference type="Proteomes" id="UP000061432">
    <property type="component" value="Chromosome"/>
</dbReference>
<evidence type="ECO:0000313" key="3">
    <source>
        <dbReference type="Proteomes" id="UP000061432"/>
    </source>
</evidence>
<sequence>MRAGRIAAAAALLAATVGWASAGEAFRRLSASEIRMHLVGKEVTDEVHWAYRFEPGGGLRIVSLGRARAGRWRLDGDGLCLDAPPCVQVWMAGNRVEFRRGEGTLPEEGVLQAPASRR</sequence>
<protein>
    <submittedName>
        <fullName evidence="2">Uncharacterized protein</fullName>
    </submittedName>
</protein>
<gene>
    <name evidence="2" type="ORF">Maq22A_c14270</name>
</gene>
<dbReference type="PATRIC" id="fig|270351.10.peg.2752"/>
<evidence type="ECO:0000313" key="2">
    <source>
        <dbReference type="EMBL" id="BAQ46042.1"/>
    </source>
</evidence>
<organism evidence="2 3">
    <name type="scientific">Methylobacterium aquaticum</name>
    <dbReference type="NCBI Taxonomy" id="270351"/>
    <lineage>
        <taxon>Bacteria</taxon>
        <taxon>Pseudomonadati</taxon>
        <taxon>Pseudomonadota</taxon>
        <taxon>Alphaproteobacteria</taxon>
        <taxon>Hyphomicrobiales</taxon>
        <taxon>Methylobacteriaceae</taxon>
        <taxon>Methylobacterium</taxon>
    </lineage>
</organism>
<reference evidence="2 3" key="1">
    <citation type="journal article" date="2015" name="Genome Announc.">
        <title>Complete Genome Sequence of Methylobacterium aquaticum Strain 22A, Isolated from Racomitrium japonicum Moss.</title>
        <authorList>
            <person name="Tani A."/>
            <person name="Ogura Y."/>
            <person name="Hayashi T."/>
            <person name="Kimbara K."/>
        </authorList>
    </citation>
    <scope>NUCLEOTIDE SEQUENCE [LARGE SCALE GENOMIC DNA]</scope>
    <source>
        <strain evidence="2 3">MA-22A</strain>
    </source>
</reference>
<evidence type="ECO:0000256" key="1">
    <source>
        <dbReference type="SAM" id="SignalP"/>
    </source>
</evidence>
<name>A0A0C6FG79_9HYPH</name>